<reference evidence="20 21" key="1">
    <citation type="submission" date="2016-07" db="EMBL/GenBank/DDBJ databases">
        <title>Pervasive Adenine N6-methylation of Active Genes in Fungi.</title>
        <authorList>
            <consortium name="DOE Joint Genome Institute"/>
            <person name="Mondo S.J."/>
            <person name="Dannebaum R.O."/>
            <person name="Kuo R.C."/>
            <person name="Labutti K."/>
            <person name="Haridas S."/>
            <person name="Kuo A."/>
            <person name="Salamov A."/>
            <person name="Ahrendt S.R."/>
            <person name="Lipzen A."/>
            <person name="Sullivan W."/>
            <person name="Andreopoulos W.B."/>
            <person name="Clum A."/>
            <person name="Lindquist E."/>
            <person name="Daum C."/>
            <person name="Ramamoorthy G.K."/>
            <person name="Gryganskyi A."/>
            <person name="Culley D."/>
            <person name="Magnuson J.K."/>
            <person name="James T.Y."/>
            <person name="O'Malley M.A."/>
            <person name="Stajich J.E."/>
            <person name="Spatafora J.W."/>
            <person name="Visel A."/>
            <person name="Grigoriev I.V."/>
        </authorList>
    </citation>
    <scope>NUCLEOTIDE SEQUENCE [LARGE SCALE GENOMIC DNA]</scope>
    <source>
        <strain evidence="20 21">NRRL 2496</strain>
    </source>
</reference>
<comment type="caution">
    <text evidence="20">The sequence shown here is derived from an EMBL/GenBank/DDBJ whole genome shotgun (WGS) entry which is preliminary data.</text>
</comment>
<dbReference type="Proteomes" id="UP000242180">
    <property type="component" value="Unassembled WGS sequence"/>
</dbReference>
<dbReference type="EMBL" id="MCGN01000011">
    <property type="protein sequence ID" value="ORY91326.1"/>
    <property type="molecule type" value="Genomic_DNA"/>
</dbReference>
<comment type="subcellular location">
    <subcellularLocation>
        <location evidence="3">Chromosome</location>
        <location evidence="3">Centromere</location>
        <location evidence="3">Kinetochore</location>
    </subcellularLocation>
    <subcellularLocation>
        <location evidence="2">Cytoplasm</location>
        <location evidence="2">Cytoskeleton</location>
        <location evidence="2">Spindle</location>
    </subcellularLocation>
    <subcellularLocation>
        <location evidence="1">Nucleus</location>
    </subcellularLocation>
</comment>
<accession>A0A1X2H1M8</accession>
<keyword evidence="12" id="KW-0175">Coiled coil</keyword>
<keyword evidence="21" id="KW-1185">Reference proteome</keyword>
<evidence type="ECO:0000313" key="21">
    <source>
        <dbReference type="Proteomes" id="UP000242180"/>
    </source>
</evidence>
<evidence type="ECO:0000256" key="9">
    <source>
        <dbReference type="ARBA" id="ARBA00022776"/>
    </source>
</evidence>
<name>A0A1X2H1M8_SYNRA</name>
<keyword evidence="9" id="KW-0498">Mitosis</keyword>
<organism evidence="20 21">
    <name type="scientific">Syncephalastrum racemosum</name>
    <name type="common">Filamentous fungus</name>
    <dbReference type="NCBI Taxonomy" id="13706"/>
    <lineage>
        <taxon>Eukaryota</taxon>
        <taxon>Fungi</taxon>
        <taxon>Fungi incertae sedis</taxon>
        <taxon>Mucoromycota</taxon>
        <taxon>Mucoromycotina</taxon>
        <taxon>Mucoromycetes</taxon>
        <taxon>Mucorales</taxon>
        <taxon>Syncephalastraceae</taxon>
        <taxon>Syncephalastrum</taxon>
    </lineage>
</organism>
<evidence type="ECO:0000256" key="13">
    <source>
        <dbReference type="ARBA" id="ARBA00023212"/>
    </source>
</evidence>
<evidence type="ECO:0000256" key="2">
    <source>
        <dbReference type="ARBA" id="ARBA00004186"/>
    </source>
</evidence>
<dbReference type="STRING" id="13706.A0A1X2H1M8"/>
<keyword evidence="10" id="KW-0159">Chromosome partition</keyword>
<comment type="similarity">
    <text evidence="4">Belongs to the DASH complex DUO1 family.</text>
</comment>
<evidence type="ECO:0000256" key="17">
    <source>
        <dbReference type="ARBA" id="ARBA00044152"/>
    </source>
</evidence>
<keyword evidence="8" id="KW-0493">Microtubule</keyword>
<evidence type="ECO:0000256" key="5">
    <source>
        <dbReference type="ARBA" id="ARBA00022454"/>
    </source>
</evidence>
<dbReference type="GO" id="GO:0000278">
    <property type="term" value="P:mitotic cell cycle"/>
    <property type="evidence" value="ECO:0007669"/>
    <property type="project" value="InterPro"/>
</dbReference>
<evidence type="ECO:0000256" key="4">
    <source>
        <dbReference type="ARBA" id="ARBA00005366"/>
    </source>
</evidence>
<evidence type="ECO:0000256" key="11">
    <source>
        <dbReference type="ARBA" id="ARBA00022838"/>
    </source>
</evidence>
<dbReference type="PANTHER" id="PTHR28216:SF1">
    <property type="entry name" value="DASH COMPLEX SUBUNIT DUO1"/>
    <property type="match status" value="1"/>
</dbReference>
<keyword evidence="14" id="KW-0539">Nucleus</keyword>
<evidence type="ECO:0000256" key="12">
    <source>
        <dbReference type="ARBA" id="ARBA00023054"/>
    </source>
</evidence>
<sequence>MDPDKNHAPNTDRTDPQRETLAQSTQDAPSSTTPLPSAGHGLRMSSNRRATMLFRTMDHTEEPIDDPHNSPELNAQRRHEYESVRTFNRTIAAVIENFEQAHGNIQEFARTMERTENLLDFWTATLSQSEEAKRILENPEWRGITAQLQDDIAQNNGEADEPPAAEIQQPQQQQRQQRKQLQTSTTRVQQQRQRTTPLYQGASAHRIPPKRTPSRQTLPQKRSGIADAASSSGTPRTKRVSRQS</sequence>
<proteinExistence type="inferred from homology"/>
<evidence type="ECO:0000256" key="19">
    <source>
        <dbReference type="SAM" id="MobiDB-lite"/>
    </source>
</evidence>
<evidence type="ECO:0000313" key="20">
    <source>
        <dbReference type="EMBL" id="ORY91326.1"/>
    </source>
</evidence>
<evidence type="ECO:0000256" key="7">
    <source>
        <dbReference type="ARBA" id="ARBA00022618"/>
    </source>
</evidence>
<protein>
    <recommendedName>
        <fullName evidence="17">DASH complex subunit DUO1</fullName>
    </recommendedName>
    <alternativeName>
        <fullName evidence="18">Outer kinetochore protein DUO1</fullName>
    </alternativeName>
</protein>
<dbReference type="OrthoDB" id="5599235at2759"/>
<dbReference type="PANTHER" id="PTHR28216">
    <property type="entry name" value="DASH COMPLEX SUBUNIT DUO1"/>
    <property type="match status" value="1"/>
</dbReference>
<dbReference type="GO" id="GO:0042729">
    <property type="term" value="C:DASH complex"/>
    <property type="evidence" value="ECO:0007669"/>
    <property type="project" value="InterPro"/>
</dbReference>
<dbReference type="GO" id="GO:0005874">
    <property type="term" value="C:microtubule"/>
    <property type="evidence" value="ECO:0007669"/>
    <property type="project" value="UniProtKB-KW"/>
</dbReference>
<feature type="compositionally biased region" description="Polar residues" evidence="19">
    <location>
        <begin position="20"/>
        <end position="35"/>
    </location>
</feature>
<evidence type="ECO:0000256" key="8">
    <source>
        <dbReference type="ARBA" id="ARBA00022701"/>
    </source>
</evidence>
<keyword evidence="11" id="KW-0995">Kinetochore</keyword>
<evidence type="ECO:0000256" key="14">
    <source>
        <dbReference type="ARBA" id="ARBA00023242"/>
    </source>
</evidence>
<keyword evidence="16" id="KW-0137">Centromere</keyword>
<gene>
    <name evidence="20" type="ORF">BCR43DRAFT_498904</name>
</gene>
<feature type="compositionally biased region" description="Low complexity" evidence="19">
    <location>
        <begin position="168"/>
        <end position="196"/>
    </location>
</feature>
<dbReference type="Pfam" id="PF08651">
    <property type="entry name" value="DASH_Duo1"/>
    <property type="match status" value="1"/>
</dbReference>
<dbReference type="GO" id="GO:0007059">
    <property type="term" value="P:chromosome segregation"/>
    <property type="evidence" value="ECO:0007669"/>
    <property type="project" value="UniProtKB-KW"/>
</dbReference>
<feature type="compositionally biased region" description="Basic and acidic residues" evidence="19">
    <location>
        <begin position="1"/>
        <end position="18"/>
    </location>
</feature>
<evidence type="ECO:0000256" key="10">
    <source>
        <dbReference type="ARBA" id="ARBA00022829"/>
    </source>
</evidence>
<dbReference type="InParanoid" id="A0A1X2H1M8"/>
<dbReference type="GO" id="GO:0051301">
    <property type="term" value="P:cell division"/>
    <property type="evidence" value="ECO:0007669"/>
    <property type="project" value="UniProtKB-KW"/>
</dbReference>
<dbReference type="InterPro" id="IPR013960">
    <property type="entry name" value="DASH_Duo1"/>
</dbReference>
<dbReference type="GO" id="GO:0072686">
    <property type="term" value="C:mitotic spindle"/>
    <property type="evidence" value="ECO:0007669"/>
    <property type="project" value="InterPro"/>
</dbReference>
<evidence type="ECO:0000256" key="16">
    <source>
        <dbReference type="ARBA" id="ARBA00023328"/>
    </source>
</evidence>
<feature type="region of interest" description="Disordered" evidence="19">
    <location>
        <begin position="1"/>
        <end position="47"/>
    </location>
</feature>
<evidence type="ECO:0000256" key="3">
    <source>
        <dbReference type="ARBA" id="ARBA00004629"/>
    </source>
</evidence>
<keyword evidence="13" id="KW-0206">Cytoskeleton</keyword>
<evidence type="ECO:0000256" key="6">
    <source>
        <dbReference type="ARBA" id="ARBA00022490"/>
    </source>
</evidence>
<keyword evidence="15" id="KW-0131">Cell cycle</keyword>
<dbReference type="AlphaFoldDB" id="A0A1X2H1M8"/>
<feature type="region of interest" description="Disordered" evidence="19">
    <location>
        <begin position="155"/>
        <end position="244"/>
    </location>
</feature>
<evidence type="ECO:0000256" key="15">
    <source>
        <dbReference type="ARBA" id="ARBA00023306"/>
    </source>
</evidence>
<evidence type="ECO:0000256" key="18">
    <source>
        <dbReference type="ARBA" id="ARBA00044358"/>
    </source>
</evidence>
<evidence type="ECO:0000256" key="1">
    <source>
        <dbReference type="ARBA" id="ARBA00004123"/>
    </source>
</evidence>
<keyword evidence="7" id="KW-0132">Cell division</keyword>
<keyword evidence="5" id="KW-0158">Chromosome</keyword>
<keyword evidence="6" id="KW-0963">Cytoplasm</keyword>